<dbReference type="SUPFAM" id="SSF56037">
    <property type="entry name" value="PheT/TilS domain"/>
    <property type="match status" value="1"/>
</dbReference>
<dbReference type="EMBL" id="QRVK01000001">
    <property type="protein sequence ID" value="RGS44362.1"/>
    <property type="molecule type" value="Genomic_DNA"/>
</dbReference>
<feature type="domain" description="Lysidine-tRNA(Ile) synthetase C-terminal" evidence="9">
    <location>
        <begin position="417"/>
        <end position="489"/>
    </location>
</feature>
<accession>A0A412IW75</accession>
<evidence type="ECO:0000256" key="1">
    <source>
        <dbReference type="ARBA" id="ARBA00004496"/>
    </source>
</evidence>
<evidence type="ECO:0000256" key="5">
    <source>
        <dbReference type="ARBA" id="ARBA00022741"/>
    </source>
</evidence>
<dbReference type="EC" id="6.3.4.19" evidence="8"/>
<dbReference type="GO" id="GO:0006400">
    <property type="term" value="P:tRNA modification"/>
    <property type="evidence" value="ECO:0007669"/>
    <property type="project" value="UniProtKB-UniRule"/>
</dbReference>
<dbReference type="PANTHER" id="PTHR43033">
    <property type="entry name" value="TRNA(ILE)-LYSIDINE SYNTHASE-RELATED"/>
    <property type="match status" value="1"/>
</dbReference>
<dbReference type="SMART" id="SM00977">
    <property type="entry name" value="TilS_C"/>
    <property type="match status" value="1"/>
</dbReference>
<evidence type="ECO:0000256" key="2">
    <source>
        <dbReference type="ARBA" id="ARBA00022490"/>
    </source>
</evidence>
<dbReference type="InterPro" id="IPR012796">
    <property type="entry name" value="Lysidine-tRNA-synth_C"/>
</dbReference>
<evidence type="ECO:0000256" key="8">
    <source>
        <dbReference type="HAMAP-Rule" id="MF_01161"/>
    </source>
</evidence>
<reference evidence="10 11" key="1">
    <citation type="submission" date="2018-08" db="EMBL/GenBank/DDBJ databases">
        <title>A genome reference for cultivated species of the human gut microbiota.</title>
        <authorList>
            <person name="Zou Y."/>
            <person name="Xue W."/>
            <person name="Luo G."/>
        </authorList>
    </citation>
    <scope>NUCLEOTIDE SEQUENCE [LARGE SCALE GENOMIC DNA]</scope>
    <source>
        <strain evidence="10 11">AF22-21</strain>
    </source>
</reference>
<comment type="domain">
    <text evidence="8">The N-terminal region contains the highly conserved SGGXDS motif, predicted to be a P-loop motif involved in ATP binding.</text>
</comment>
<dbReference type="HAMAP" id="MF_01161">
    <property type="entry name" value="tRNA_Ile_lys_synt"/>
    <property type="match status" value="1"/>
</dbReference>
<dbReference type="AlphaFoldDB" id="A0A412IW75"/>
<dbReference type="GO" id="GO:0032267">
    <property type="term" value="F:tRNA(Ile)-lysidine synthase activity"/>
    <property type="evidence" value="ECO:0007669"/>
    <property type="project" value="UniProtKB-EC"/>
</dbReference>
<evidence type="ECO:0000256" key="4">
    <source>
        <dbReference type="ARBA" id="ARBA00022694"/>
    </source>
</evidence>
<evidence type="ECO:0000256" key="7">
    <source>
        <dbReference type="ARBA" id="ARBA00048539"/>
    </source>
</evidence>
<comment type="caution">
    <text evidence="10">The sequence shown here is derived from an EMBL/GenBank/DDBJ whole genome shotgun (WGS) entry which is preliminary data.</text>
</comment>
<dbReference type="InterPro" id="IPR012094">
    <property type="entry name" value="tRNA_Ile_lys_synt"/>
</dbReference>
<dbReference type="NCBIfam" id="TIGR02433">
    <property type="entry name" value="lysidine_TilS_C"/>
    <property type="match status" value="1"/>
</dbReference>
<organism evidence="10 11">
    <name type="scientific">Coprococcus eutactus</name>
    <dbReference type="NCBI Taxonomy" id="33043"/>
    <lineage>
        <taxon>Bacteria</taxon>
        <taxon>Bacillati</taxon>
        <taxon>Bacillota</taxon>
        <taxon>Clostridia</taxon>
        <taxon>Lachnospirales</taxon>
        <taxon>Lachnospiraceae</taxon>
        <taxon>Coprococcus</taxon>
    </lineage>
</organism>
<dbReference type="NCBIfam" id="TIGR02432">
    <property type="entry name" value="lysidine_TilS_N"/>
    <property type="match status" value="1"/>
</dbReference>
<proteinExistence type="inferred from homology"/>
<evidence type="ECO:0000313" key="11">
    <source>
        <dbReference type="Proteomes" id="UP000283295"/>
    </source>
</evidence>
<comment type="catalytic activity">
    <reaction evidence="7 8">
        <text>cytidine(34) in tRNA(Ile2) + L-lysine + ATP = lysidine(34) in tRNA(Ile2) + AMP + diphosphate + H(+)</text>
        <dbReference type="Rhea" id="RHEA:43744"/>
        <dbReference type="Rhea" id="RHEA-COMP:10625"/>
        <dbReference type="Rhea" id="RHEA-COMP:10670"/>
        <dbReference type="ChEBI" id="CHEBI:15378"/>
        <dbReference type="ChEBI" id="CHEBI:30616"/>
        <dbReference type="ChEBI" id="CHEBI:32551"/>
        <dbReference type="ChEBI" id="CHEBI:33019"/>
        <dbReference type="ChEBI" id="CHEBI:82748"/>
        <dbReference type="ChEBI" id="CHEBI:83665"/>
        <dbReference type="ChEBI" id="CHEBI:456215"/>
        <dbReference type="EC" id="6.3.4.19"/>
    </reaction>
</comment>
<comment type="function">
    <text evidence="8">Ligates lysine onto the cytidine present at position 34 of the AUA codon-specific tRNA(Ile) that contains the anticodon CAU, in an ATP-dependent manner. Cytidine is converted to lysidine, thus changing the amino acid specificity of the tRNA from methionine to isoleucine.</text>
</comment>
<dbReference type="Proteomes" id="UP000283295">
    <property type="component" value="Unassembled WGS sequence"/>
</dbReference>
<feature type="binding site" evidence="8">
    <location>
        <begin position="43"/>
        <end position="48"/>
    </location>
    <ligand>
        <name>ATP</name>
        <dbReference type="ChEBI" id="CHEBI:30616"/>
    </ligand>
</feature>
<dbReference type="CDD" id="cd01992">
    <property type="entry name" value="TilS_N"/>
    <property type="match status" value="1"/>
</dbReference>
<evidence type="ECO:0000256" key="6">
    <source>
        <dbReference type="ARBA" id="ARBA00022840"/>
    </source>
</evidence>
<evidence type="ECO:0000256" key="3">
    <source>
        <dbReference type="ARBA" id="ARBA00022598"/>
    </source>
</evidence>
<keyword evidence="6 8" id="KW-0067">ATP-binding</keyword>
<dbReference type="Pfam" id="PF11734">
    <property type="entry name" value="TilS_C"/>
    <property type="match status" value="1"/>
</dbReference>
<dbReference type="Gene3D" id="3.40.50.620">
    <property type="entry name" value="HUPs"/>
    <property type="match status" value="1"/>
</dbReference>
<dbReference type="SUPFAM" id="SSF52402">
    <property type="entry name" value="Adenine nucleotide alpha hydrolases-like"/>
    <property type="match status" value="1"/>
</dbReference>
<dbReference type="InterPro" id="IPR014729">
    <property type="entry name" value="Rossmann-like_a/b/a_fold"/>
</dbReference>
<dbReference type="PANTHER" id="PTHR43033:SF1">
    <property type="entry name" value="TRNA(ILE)-LYSIDINE SYNTHASE-RELATED"/>
    <property type="match status" value="1"/>
</dbReference>
<comment type="similarity">
    <text evidence="8">Belongs to the tRNA(Ile)-lysidine synthase family.</text>
</comment>
<evidence type="ECO:0000259" key="9">
    <source>
        <dbReference type="SMART" id="SM00977"/>
    </source>
</evidence>
<sequence length="497" mass="55861">MVDSINTEDTRKNAIDPFERQVLGYIRKYNMFDNVKHCVCGVSGGADSVSLITVLVRLCGYLGIELHVVHINHMIRGAAADSDQEYVEELCRKYGVSCNSYNIDVQTMASDRGFTVEEAGRLARYDAFDTVRRQYEGEGCVIAVAHNRNDVAETVIFNMARGTGMGGIKGIAPVRENIVRPLLGCDRSEIEGYLDRMGIPYCTDATNNEDDYTRNKIRHKILPLMVEINEQAVEHICDMSEMAADYERLASGMVEEFLKSQGIDISQENRGWTGTESRCGEYSVDRGTLFAQNKLIRELAIRQLVGLVCGGLKDIGRNHVAEVMKLCDAETGAGIDLPGGGRVYVQYDRIIFTTKTDSDTEKERGCDPVDIDMTRDGVYEMENGRLTVRIYDRPKMLDLSKKECTKYLDYDRIIQCLQLRTMKNGDYIVVNSAGSRKKLNRLFTDAKIPADRRGEIPLVAAGSEIVWAVGLRIGENYKVTDNTRRILHMEFENAGQR</sequence>
<gene>
    <name evidence="8 10" type="primary">tilS</name>
    <name evidence="10" type="ORF">DWX94_00805</name>
</gene>
<dbReference type="InterPro" id="IPR012795">
    <property type="entry name" value="tRNA_Ile_lys_synt_N"/>
</dbReference>
<name>A0A412IW75_9FIRM</name>
<dbReference type="GO" id="GO:0005737">
    <property type="term" value="C:cytoplasm"/>
    <property type="evidence" value="ECO:0007669"/>
    <property type="project" value="UniProtKB-SubCell"/>
</dbReference>
<keyword evidence="4 8" id="KW-0819">tRNA processing</keyword>
<keyword evidence="3 8" id="KW-0436">Ligase</keyword>
<dbReference type="GO" id="GO:0005524">
    <property type="term" value="F:ATP binding"/>
    <property type="evidence" value="ECO:0007669"/>
    <property type="project" value="UniProtKB-UniRule"/>
</dbReference>
<comment type="subcellular location">
    <subcellularLocation>
        <location evidence="1 8">Cytoplasm</location>
    </subcellularLocation>
</comment>
<keyword evidence="2 8" id="KW-0963">Cytoplasm</keyword>
<dbReference type="Pfam" id="PF01171">
    <property type="entry name" value="ATP_bind_3"/>
    <property type="match status" value="1"/>
</dbReference>
<evidence type="ECO:0000313" key="10">
    <source>
        <dbReference type="EMBL" id="RGS44362.1"/>
    </source>
</evidence>
<protein>
    <recommendedName>
        <fullName evidence="8">tRNA(Ile)-lysidine synthase</fullName>
        <ecNumber evidence="8">6.3.4.19</ecNumber>
    </recommendedName>
    <alternativeName>
        <fullName evidence="8">tRNA(Ile)-2-lysyl-cytidine synthase</fullName>
    </alternativeName>
    <alternativeName>
        <fullName evidence="8">tRNA(Ile)-lysidine synthetase</fullName>
    </alternativeName>
</protein>
<keyword evidence="5 8" id="KW-0547">Nucleotide-binding</keyword>
<dbReference type="InterPro" id="IPR011063">
    <property type="entry name" value="TilS/TtcA_N"/>
</dbReference>
<dbReference type="SUPFAM" id="SSF82829">
    <property type="entry name" value="MesJ substrate recognition domain-like"/>
    <property type="match status" value="1"/>
</dbReference>
<dbReference type="OrthoDB" id="9807403at2"/>